<proteinExistence type="predicted"/>
<sequence>MSGTALSPLSADHQSTMTQHSLHIVAGAAGVGKSSFGKELAAQSAAVLLDSDTVTEPVVRAGLLAAGLDPTDRDSPEYKRIFRDAVYECLFQTAADNLNHISVVIVGPFTRELGDARWPDQLRKRLGVEPTIWFLTCEDEERRRRIERRGNPRDQAKLLDWPQHVAEAPPAQPAFRVKQIDTGS</sequence>
<organism evidence="1 2">
    <name type="scientific">Roseimaritima ulvae</name>
    <dbReference type="NCBI Taxonomy" id="980254"/>
    <lineage>
        <taxon>Bacteria</taxon>
        <taxon>Pseudomonadati</taxon>
        <taxon>Planctomycetota</taxon>
        <taxon>Planctomycetia</taxon>
        <taxon>Pirellulales</taxon>
        <taxon>Pirellulaceae</taxon>
        <taxon>Roseimaritima</taxon>
    </lineage>
</organism>
<dbReference type="EMBL" id="CP042914">
    <property type="protein sequence ID" value="QEG39245.1"/>
    <property type="molecule type" value="Genomic_DNA"/>
</dbReference>
<dbReference type="Gene3D" id="3.40.50.300">
    <property type="entry name" value="P-loop containing nucleotide triphosphate hydrolases"/>
    <property type="match status" value="1"/>
</dbReference>
<dbReference type="Pfam" id="PF13671">
    <property type="entry name" value="AAA_33"/>
    <property type="match status" value="1"/>
</dbReference>
<keyword evidence="2" id="KW-1185">Reference proteome</keyword>
<reference evidence="1 2" key="1">
    <citation type="submission" date="2019-08" db="EMBL/GenBank/DDBJ databases">
        <title>Deep-cultivation of Planctomycetes and their phenomic and genomic characterization uncovers novel biology.</title>
        <authorList>
            <person name="Wiegand S."/>
            <person name="Jogler M."/>
            <person name="Boedeker C."/>
            <person name="Pinto D."/>
            <person name="Vollmers J."/>
            <person name="Rivas-Marin E."/>
            <person name="Kohn T."/>
            <person name="Peeters S.H."/>
            <person name="Heuer A."/>
            <person name="Rast P."/>
            <person name="Oberbeckmann S."/>
            <person name="Bunk B."/>
            <person name="Jeske O."/>
            <person name="Meyerdierks A."/>
            <person name="Storesund J.E."/>
            <person name="Kallscheuer N."/>
            <person name="Luecker S."/>
            <person name="Lage O.M."/>
            <person name="Pohl T."/>
            <person name="Merkel B.J."/>
            <person name="Hornburger P."/>
            <person name="Mueller R.-W."/>
            <person name="Bruemmer F."/>
            <person name="Labrenz M."/>
            <person name="Spormann A.M."/>
            <person name="Op den Camp H."/>
            <person name="Overmann J."/>
            <person name="Amann R."/>
            <person name="Jetten M.S.M."/>
            <person name="Mascher T."/>
            <person name="Medema M.H."/>
            <person name="Devos D.P."/>
            <person name="Kaster A.-K."/>
            <person name="Ovreas L."/>
            <person name="Rohde M."/>
            <person name="Galperin M.Y."/>
            <person name="Jogler C."/>
        </authorList>
    </citation>
    <scope>NUCLEOTIDE SEQUENCE [LARGE SCALE GENOMIC DNA]</scope>
    <source>
        <strain evidence="1 2">UC8</strain>
    </source>
</reference>
<protein>
    <recommendedName>
        <fullName evidence="3">Shikimate kinase</fullName>
    </recommendedName>
</protein>
<dbReference type="KEGG" id="rul:UC8_12060"/>
<name>A0A5B9QP27_9BACT</name>
<dbReference type="InterPro" id="IPR027417">
    <property type="entry name" value="P-loop_NTPase"/>
</dbReference>
<dbReference type="SUPFAM" id="SSF52540">
    <property type="entry name" value="P-loop containing nucleoside triphosphate hydrolases"/>
    <property type="match status" value="1"/>
</dbReference>
<gene>
    <name evidence="1" type="ORF">UC8_12060</name>
</gene>
<evidence type="ECO:0000313" key="2">
    <source>
        <dbReference type="Proteomes" id="UP000325286"/>
    </source>
</evidence>
<dbReference type="AlphaFoldDB" id="A0A5B9QP27"/>
<evidence type="ECO:0008006" key="3">
    <source>
        <dbReference type="Google" id="ProtNLM"/>
    </source>
</evidence>
<accession>A0A5B9QP27</accession>
<evidence type="ECO:0000313" key="1">
    <source>
        <dbReference type="EMBL" id="QEG39245.1"/>
    </source>
</evidence>
<dbReference type="Proteomes" id="UP000325286">
    <property type="component" value="Chromosome"/>
</dbReference>